<comment type="similarity">
    <text evidence="2 11">Belongs to the sodium:solute symporter (SSF) (TC 2.A.21) family.</text>
</comment>
<evidence type="ECO:0000313" key="13">
    <source>
        <dbReference type="EMBL" id="KAK7094759.1"/>
    </source>
</evidence>
<keyword evidence="6 12" id="KW-1133">Transmembrane helix</keyword>
<dbReference type="InterPro" id="IPR001734">
    <property type="entry name" value="Na/solute_symporter"/>
</dbReference>
<dbReference type="PANTHER" id="PTHR42985:SF2">
    <property type="entry name" value="SODIUM-DEPENDENT MULTIVITAMIN TRANSPORTER"/>
    <property type="match status" value="1"/>
</dbReference>
<dbReference type="PANTHER" id="PTHR42985">
    <property type="entry name" value="SODIUM-COUPLED MONOCARBOXYLATE TRANSPORTER"/>
    <property type="match status" value="1"/>
</dbReference>
<name>A0AAN9G4Q9_9CAEN</name>
<proteinExistence type="inferred from homology"/>
<dbReference type="Pfam" id="PF00474">
    <property type="entry name" value="SSF"/>
    <property type="match status" value="1"/>
</dbReference>
<keyword evidence="8" id="KW-0406">Ion transport</keyword>
<keyword evidence="14" id="KW-1185">Reference proteome</keyword>
<evidence type="ECO:0000256" key="10">
    <source>
        <dbReference type="ARBA" id="ARBA00023201"/>
    </source>
</evidence>
<evidence type="ECO:0008006" key="15">
    <source>
        <dbReference type="Google" id="ProtNLM"/>
    </source>
</evidence>
<dbReference type="Gene3D" id="1.20.1730.10">
    <property type="entry name" value="Sodium/glucose cotransporter"/>
    <property type="match status" value="1"/>
</dbReference>
<accession>A0AAN9G4Q9</accession>
<evidence type="ECO:0000256" key="9">
    <source>
        <dbReference type="ARBA" id="ARBA00023136"/>
    </source>
</evidence>
<evidence type="ECO:0000256" key="3">
    <source>
        <dbReference type="ARBA" id="ARBA00022448"/>
    </source>
</evidence>
<feature type="transmembrane region" description="Helical" evidence="12">
    <location>
        <begin position="65"/>
        <end position="90"/>
    </location>
</feature>
<evidence type="ECO:0000256" key="4">
    <source>
        <dbReference type="ARBA" id="ARBA00022475"/>
    </source>
</evidence>
<comment type="subcellular location">
    <subcellularLocation>
        <location evidence="1">Cell membrane</location>
        <topology evidence="1">Multi-pass membrane protein</topology>
    </subcellularLocation>
</comment>
<evidence type="ECO:0000256" key="1">
    <source>
        <dbReference type="ARBA" id="ARBA00004651"/>
    </source>
</evidence>
<feature type="transmembrane region" description="Helical" evidence="12">
    <location>
        <begin position="111"/>
        <end position="136"/>
    </location>
</feature>
<keyword evidence="7" id="KW-0915">Sodium</keyword>
<keyword evidence="9 12" id="KW-0472">Membrane</keyword>
<feature type="transmembrane region" description="Helical" evidence="12">
    <location>
        <begin position="7"/>
        <end position="30"/>
    </location>
</feature>
<evidence type="ECO:0000256" key="7">
    <source>
        <dbReference type="ARBA" id="ARBA00023053"/>
    </source>
</evidence>
<dbReference type="Proteomes" id="UP001374579">
    <property type="component" value="Unassembled WGS sequence"/>
</dbReference>
<keyword evidence="5 12" id="KW-0812">Transmembrane</keyword>
<comment type="caution">
    <text evidence="13">The sequence shown here is derived from an EMBL/GenBank/DDBJ whole genome shotgun (WGS) entry which is preliminary data.</text>
</comment>
<dbReference type="EMBL" id="JBAMIC010000018">
    <property type="protein sequence ID" value="KAK7094759.1"/>
    <property type="molecule type" value="Genomic_DNA"/>
</dbReference>
<dbReference type="PROSITE" id="PS50283">
    <property type="entry name" value="NA_SOLUT_SYMP_3"/>
    <property type="match status" value="1"/>
</dbReference>
<dbReference type="InterPro" id="IPR038377">
    <property type="entry name" value="Na/Glc_symporter_sf"/>
</dbReference>
<feature type="transmembrane region" description="Helical" evidence="12">
    <location>
        <begin position="170"/>
        <end position="193"/>
    </location>
</feature>
<dbReference type="InterPro" id="IPR051163">
    <property type="entry name" value="Sodium:Solute_Symporter_SSF"/>
</dbReference>
<dbReference type="GO" id="GO:0006814">
    <property type="term" value="P:sodium ion transport"/>
    <property type="evidence" value="ECO:0007669"/>
    <property type="project" value="UniProtKB-KW"/>
</dbReference>
<dbReference type="AlphaFoldDB" id="A0AAN9G4Q9"/>
<reference evidence="13 14" key="1">
    <citation type="submission" date="2024-02" db="EMBL/GenBank/DDBJ databases">
        <title>Chromosome-scale genome assembly of the rough periwinkle Littorina saxatilis.</title>
        <authorList>
            <person name="De Jode A."/>
            <person name="Faria R."/>
            <person name="Formenti G."/>
            <person name="Sims Y."/>
            <person name="Smith T.P."/>
            <person name="Tracey A."/>
            <person name="Wood J.M.D."/>
            <person name="Zagrodzka Z.B."/>
            <person name="Johannesson K."/>
            <person name="Butlin R.K."/>
            <person name="Leder E.H."/>
        </authorList>
    </citation>
    <scope>NUCLEOTIDE SEQUENCE [LARGE SCALE GENOMIC DNA]</scope>
    <source>
        <strain evidence="13">Snail1</strain>
        <tissue evidence="13">Muscle</tissue>
    </source>
</reference>
<evidence type="ECO:0000256" key="2">
    <source>
        <dbReference type="ARBA" id="ARBA00006434"/>
    </source>
</evidence>
<keyword evidence="4" id="KW-1003">Cell membrane</keyword>
<sequence length="379" mass="40499">MCRALLVSLPATVVLVSLVCLSGLVIYVTYHTCDPLTSGNLMSQDQILPYFVMDQLGSMSGAPGLFVSCIFAASLSSVSSVLNALSISVLEDLIKPIMTSRGSSLSPAAEANVAKMLGLVGGMAVIGLAFLSALLGNTVLEIMITALGMGGGPLLALFIMGMFVPCVNSVGALAGFVVSTFVTFWVAIGSIVLHVPHQVLPLTTTGCAASDRNVSRLFDHYYRIDDMLHEATVRTATAAMTVEDSSSDWTGLSRIYTLSFLWYPTLAVNVALIVAIPVSALSVCLGGRRDTLNPKLVYNVGDHCCRWLTRLMGCTQVWKYKVRGAGDFPCTEDSEGNDDFYIDESDMQPLVCPRDKAASDGFLRDTDPCFRSAVDSSKL</sequence>
<keyword evidence="10" id="KW-0739">Sodium transport</keyword>
<protein>
    <recommendedName>
        <fullName evidence="15">Sodium-coupled monocarboxylate transporter 1</fullName>
    </recommendedName>
</protein>
<dbReference type="GO" id="GO:0005886">
    <property type="term" value="C:plasma membrane"/>
    <property type="evidence" value="ECO:0007669"/>
    <property type="project" value="UniProtKB-SubCell"/>
</dbReference>
<evidence type="ECO:0000256" key="11">
    <source>
        <dbReference type="RuleBase" id="RU362091"/>
    </source>
</evidence>
<evidence type="ECO:0000256" key="12">
    <source>
        <dbReference type="SAM" id="Phobius"/>
    </source>
</evidence>
<evidence type="ECO:0000256" key="6">
    <source>
        <dbReference type="ARBA" id="ARBA00022989"/>
    </source>
</evidence>
<evidence type="ECO:0000256" key="5">
    <source>
        <dbReference type="ARBA" id="ARBA00022692"/>
    </source>
</evidence>
<feature type="transmembrane region" description="Helical" evidence="12">
    <location>
        <begin position="261"/>
        <end position="285"/>
    </location>
</feature>
<evidence type="ECO:0000313" key="14">
    <source>
        <dbReference type="Proteomes" id="UP001374579"/>
    </source>
</evidence>
<organism evidence="13 14">
    <name type="scientific">Littorina saxatilis</name>
    <dbReference type="NCBI Taxonomy" id="31220"/>
    <lineage>
        <taxon>Eukaryota</taxon>
        <taxon>Metazoa</taxon>
        <taxon>Spiralia</taxon>
        <taxon>Lophotrochozoa</taxon>
        <taxon>Mollusca</taxon>
        <taxon>Gastropoda</taxon>
        <taxon>Caenogastropoda</taxon>
        <taxon>Littorinimorpha</taxon>
        <taxon>Littorinoidea</taxon>
        <taxon>Littorinidae</taxon>
        <taxon>Littorina</taxon>
    </lineage>
</organism>
<gene>
    <name evidence="13" type="ORF">V1264_006265</name>
</gene>
<feature type="transmembrane region" description="Helical" evidence="12">
    <location>
        <begin position="142"/>
        <end position="163"/>
    </location>
</feature>
<evidence type="ECO:0000256" key="8">
    <source>
        <dbReference type="ARBA" id="ARBA00023065"/>
    </source>
</evidence>
<keyword evidence="3" id="KW-0813">Transport</keyword>
<dbReference type="GO" id="GO:0015293">
    <property type="term" value="F:symporter activity"/>
    <property type="evidence" value="ECO:0007669"/>
    <property type="project" value="TreeGrafter"/>
</dbReference>